<feature type="compositionally biased region" description="Basic and acidic residues" evidence="1">
    <location>
        <begin position="129"/>
        <end position="143"/>
    </location>
</feature>
<reference evidence="2 3" key="1">
    <citation type="journal article" date="2019" name="Commun. Biol.">
        <title>The bagworm genome reveals a unique fibroin gene that provides high tensile strength.</title>
        <authorList>
            <person name="Kono N."/>
            <person name="Nakamura H."/>
            <person name="Ohtoshi R."/>
            <person name="Tomita M."/>
            <person name="Numata K."/>
            <person name="Arakawa K."/>
        </authorList>
    </citation>
    <scope>NUCLEOTIDE SEQUENCE [LARGE SCALE GENOMIC DNA]</scope>
</reference>
<feature type="compositionally biased region" description="Basic and acidic residues" evidence="1">
    <location>
        <begin position="150"/>
        <end position="159"/>
    </location>
</feature>
<accession>A0A4C1W9A7</accession>
<comment type="caution">
    <text evidence="2">The sequence shown here is derived from an EMBL/GenBank/DDBJ whole genome shotgun (WGS) entry which is preliminary data.</text>
</comment>
<organism evidence="2 3">
    <name type="scientific">Eumeta variegata</name>
    <name type="common">Bagworm moth</name>
    <name type="synonym">Eumeta japonica</name>
    <dbReference type="NCBI Taxonomy" id="151549"/>
    <lineage>
        <taxon>Eukaryota</taxon>
        <taxon>Metazoa</taxon>
        <taxon>Ecdysozoa</taxon>
        <taxon>Arthropoda</taxon>
        <taxon>Hexapoda</taxon>
        <taxon>Insecta</taxon>
        <taxon>Pterygota</taxon>
        <taxon>Neoptera</taxon>
        <taxon>Endopterygota</taxon>
        <taxon>Lepidoptera</taxon>
        <taxon>Glossata</taxon>
        <taxon>Ditrysia</taxon>
        <taxon>Tineoidea</taxon>
        <taxon>Psychidae</taxon>
        <taxon>Oiketicinae</taxon>
        <taxon>Eumeta</taxon>
    </lineage>
</organism>
<name>A0A4C1W9A7_EUMVA</name>
<keyword evidence="3" id="KW-1185">Reference proteome</keyword>
<feature type="region of interest" description="Disordered" evidence="1">
    <location>
        <begin position="1"/>
        <end position="161"/>
    </location>
</feature>
<evidence type="ECO:0000313" key="2">
    <source>
        <dbReference type="EMBL" id="GBP47623.1"/>
    </source>
</evidence>
<feature type="compositionally biased region" description="Basic and acidic residues" evidence="1">
    <location>
        <begin position="1"/>
        <end position="11"/>
    </location>
</feature>
<evidence type="ECO:0000256" key="1">
    <source>
        <dbReference type="SAM" id="MobiDB-lite"/>
    </source>
</evidence>
<gene>
    <name evidence="2" type="ORF">EVAR_30337_1</name>
</gene>
<feature type="compositionally biased region" description="Polar residues" evidence="1">
    <location>
        <begin position="81"/>
        <end position="106"/>
    </location>
</feature>
<dbReference type="EMBL" id="BGZK01000505">
    <property type="protein sequence ID" value="GBP47623.1"/>
    <property type="molecule type" value="Genomic_DNA"/>
</dbReference>
<protein>
    <submittedName>
        <fullName evidence="2">Uncharacterized protein</fullName>
    </submittedName>
</protein>
<sequence length="190" mass="21952">MKRDQIREGHIRSQTQPPLMELRPLESRKGTLGQSQDGHHPIENDRKSEKQDKDNIADESTTTPFETEPTEIDIGQHQDKSGPTTTFVSRPTGNRIGTTSGRTGQPPNRDRLLESEHSKTITTTRRFRDRPESKRNKHWDRVRTTTPMVSEHRNRERKQWTVAPTTTHECFDRLKSKKGTLDRLTTHPDG</sequence>
<feature type="compositionally biased region" description="Basic and acidic residues" evidence="1">
    <location>
        <begin position="37"/>
        <end position="56"/>
    </location>
</feature>
<proteinExistence type="predicted"/>
<feature type="compositionally biased region" description="Basic and acidic residues" evidence="1">
    <location>
        <begin position="108"/>
        <end position="119"/>
    </location>
</feature>
<dbReference type="AlphaFoldDB" id="A0A4C1W9A7"/>
<evidence type="ECO:0000313" key="3">
    <source>
        <dbReference type="Proteomes" id="UP000299102"/>
    </source>
</evidence>
<dbReference type="Proteomes" id="UP000299102">
    <property type="component" value="Unassembled WGS sequence"/>
</dbReference>